<protein>
    <submittedName>
        <fullName evidence="1">Uncharacterized protein</fullName>
    </submittedName>
</protein>
<dbReference type="EMBL" id="JACAZH010000020">
    <property type="protein sequence ID" value="KAF7345229.1"/>
    <property type="molecule type" value="Genomic_DNA"/>
</dbReference>
<name>A0A8H6XRP2_9AGAR</name>
<accession>A0A8H6XRP2</accession>
<evidence type="ECO:0000313" key="2">
    <source>
        <dbReference type="Proteomes" id="UP000623467"/>
    </source>
</evidence>
<keyword evidence="2" id="KW-1185">Reference proteome</keyword>
<dbReference type="Proteomes" id="UP000623467">
    <property type="component" value="Unassembled WGS sequence"/>
</dbReference>
<dbReference type="AlphaFoldDB" id="A0A8H6XRP2"/>
<organism evidence="1 2">
    <name type="scientific">Mycena sanguinolenta</name>
    <dbReference type="NCBI Taxonomy" id="230812"/>
    <lineage>
        <taxon>Eukaryota</taxon>
        <taxon>Fungi</taxon>
        <taxon>Dikarya</taxon>
        <taxon>Basidiomycota</taxon>
        <taxon>Agaricomycotina</taxon>
        <taxon>Agaricomycetes</taxon>
        <taxon>Agaricomycetidae</taxon>
        <taxon>Agaricales</taxon>
        <taxon>Marasmiineae</taxon>
        <taxon>Mycenaceae</taxon>
        <taxon>Mycena</taxon>
    </lineage>
</organism>
<sequence>MWGRMSVGREVTSPARRGEFESRYMIAESSCRRPRLEEQSPSSLDCWSFAHFFCGLRGLPSSPGPTSLTNAHAIDNSDTRRSPLTTVLAVRTPQNRLENVESGAGGQLAILPCLLSLRVDPSSSRTTRDCSRRVSAEQRVRPTPFPYVRPSALYHALSLAATHSEHMTGKP</sequence>
<evidence type="ECO:0000313" key="1">
    <source>
        <dbReference type="EMBL" id="KAF7345229.1"/>
    </source>
</evidence>
<comment type="caution">
    <text evidence="1">The sequence shown here is derived from an EMBL/GenBank/DDBJ whole genome shotgun (WGS) entry which is preliminary data.</text>
</comment>
<reference evidence="1" key="1">
    <citation type="submission" date="2020-05" db="EMBL/GenBank/DDBJ databases">
        <title>Mycena genomes resolve the evolution of fungal bioluminescence.</title>
        <authorList>
            <person name="Tsai I.J."/>
        </authorList>
    </citation>
    <scope>NUCLEOTIDE SEQUENCE</scope>
    <source>
        <strain evidence="1">160909Yilan</strain>
    </source>
</reference>
<proteinExistence type="predicted"/>
<gene>
    <name evidence="1" type="ORF">MSAN_01899500</name>
</gene>